<keyword evidence="5" id="KW-0677">Repeat</keyword>
<keyword evidence="9 15" id="KW-0472">Membrane</keyword>
<evidence type="ECO:0000256" key="6">
    <source>
        <dbReference type="ARBA" id="ARBA00022837"/>
    </source>
</evidence>
<dbReference type="PROSITE" id="PS00022">
    <property type="entry name" value="EGF_1"/>
    <property type="match status" value="3"/>
</dbReference>
<evidence type="ECO:0000256" key="12">
    <source>
        <dbReference type="PROSITE-ProRule" id="PRU00043"/>
    </source>
</evidence>
<dbReference type="FunFam" id="2.60.40.60:FF:000033">
    <property type="entry name" value="FAT atypical cadherin 1"/>
    <property type="match status" value="1"/>
</dbReference>
<dbReference type="InterPro" id="IPR015919">
    <property type="entry name" value="Cadherin-like_sf"/>
</dbReference>
<feature type="region of interest" description="Disordered" evidence="14">
    <location>
        <begin position="4808"/>
        <end position="4841"/>
    </location>
</feature>
<feature type="domain" description="EGF-like" evidence="17">
    <location>
        <begin position="4588"/>
        <end position="4632"/>
    </location>
</feature>
<dbReference type="FunFam" id="2.60.40.60:FF:000013">
    <property type="entry name" value="Cadherin EGF LAG seven-pass G-type receptor"/>
    <property type="match status" value="2"/>
</dbReference>
<feature type="domain" description="EGF-like" evidence="17">
    <location>
        <begin position="4634"/>
        <end position="4670"/>
    </location>
</feature>
<evidence type="ECO:0000256" key="5">
    <source>
        <dbReference type="ARBA" id="ARBA00022737"/>
    </source>
</evidence>
<feature type="domain" description="Cadherin" evidence="18">
    <location>
        <begin position="3286"/>
        <end position="3387"/>
    </location>
</feature>
<reference evidence="19" key="1">
    <citation type="submission" date="2023-03" db="EMBL/GenBank/DDBJ databases">
        <title>Chromosome-level genomes of two armyworms, Mythimna separata and Mythimna loreyi, provide insights into the biosynthesis and reception of sex pheromones.</title>
        <authorList>
            <person name="Zhao H."/>
        </authorList>
    </citation>
    <scope>NUCLEOTIDE SEQUENCE</scope>
    <source>
        <strain evidence="19">BeijingLab</strain>
        <tissue evidence="19">Pupa</tissue>
    </source>
</reference>
<feature type="domain" description="Cadherin" evidence="18">
    <location>
        <begin position="3498"/>
        <end position="3597"/>
    </location>
</feature>
<feature type="region of interest" description="Disordered" evidence="14">
    <location>
        <begin position="1779"/>
        <end position="1822"/>
    </location>
</feature>
<dbReference type="FunFam" id="2.60.40.60:FF:000020">
    <property type="entry name" value="Dachsous cadherin-related 1b"/>
    <property type="match status" value="6"/>
</dbReference>
<dbReference type="SUPFAM" id="SSF49313">
    <property type="entry name" value="Cadherin-like"/>
    <property type="match status" value="33"/>
</dbReference>
<keyword evidence="3 15" id="KW-0812">Transmembrane</keyword>
<dbReference type="SUPFAM" id="SSF57196">
    <property type="entry name" value="EGF/Laminin"/>
    <property type="match status" value="3"/>
</dbReference>
<dbReference type="InterPro" id="IPR013320">
    <property type="entry name" value="ConA-like_dom_sf"/>
</dbReference>
<feature type="domain" description="Cadherin" evidence="18">
    <location>
        <begin position="2135"/>
        <end position="2239"/>
    </location>
</feature>
<dbReference type="PROSITE" id="PS00010">
    <property type="entry name" value="ASX_HYDROXYL"/>
    <property type="match status" value="1"/>
</dbReference>
<dbReference type="GO" id="GO:0001736">
    <property type="term" value="P:establishment of planar polarity"/>
    <property type="evidence" value="ECO:0007669"/>
    <property type="project" value="UniProtKB-ARBA"/>
</dbReference>
<dbReference type="InterPro" id="IPR039808">
    <property type="entry name" value="Cadherin"/>
</dbReference>
<evidence type="ECO:0000256" key="7">
    <source>
        <dbReference type="ARBA" id="ARBA00022889"/>
    </source>
</evidence>
<feature type="domain" description="Cadherin" evidence="18">
    <location>
        <begin position="2454"/>
        <end position="2552"/>
    </location>
</feature>
<feature type="domain" description="EGF-like" evidence="17">
    <location>
        <begin position="4708"/>
        <end position="4744"/>
    </location>
</feature>
<feature type="domain" description="Cadherin" evidence="18">
    <location>
        <begin position="3911"/>
        <end position="4015"/>
    </location>
</feature>
<evidence type="ECO:0000313" key="20">
    <source>
        <dbReference type="Proteomes" id="UP001231518"/>
    </source>
</evidence>
<feature type="domain" description="Cadherin" evidence="18">
    <location>
        <begin position="2867"/>
        <end position="2973"/>
    </location>
</feature>
<evidence type="ECO:0000256" key="13">
    <source>
        <dbReference type="PROSITE-ProRule" id="PRU00076"/>
    </source>
</evidence>
<dbReference type="FunFam" id="2.60.40.60:FF:000039">
    <property type="entry name" value="FAT atypical cadherin 3"/>
    <property type="match status" value="1"/>
</dbReference>
<feature type="domain" description="Cadherin" evidence="18">
    <location>
        <begin position="1447"/>
        <end position="1554"/>
    </location>
</feature>
<comment type="caution">
    <text evidence="19">The sequence shown here is derived from an EMBL/GenBank/DDBJ whole genome shotgun (WGS) entry which is preliminary data.</text>
</comment>
<keyword evidence="20" id="KW-1185">Reference proteome</keyword>
<feature type="domain" description="Cadherin" evidence="18">
    <location>
        <begin position="3388"/>
        <end position="3497"/>
    </location>
</feature>
<dbReference type="SMART" id="SM00181">
    <property type="entry name" value="EGF"/>
    <property type="match status" value="5"/>
</dbReference>
<dbReference type="FunFam" id="2.60.40.60:FF:000104">
    <property type="entry name" value="cadherin-23 isoform X1"/>
    <property type="match status" value="1"/>
</dbReference>
<feature type="disulfide bond" evidence="13">
    <location>
        <begin position="4622"/>
        <end position="4631"/>
    </location>
</feature>
<comment type="subcellular location">
    <subcellularLocation>
        <location evidence="1">Cell membrane</location>
        <topology evidence="1">Single-pass type I membrane protein</topology>
    </subcellularLocation>
</comment>
<dbReference type="PROSITE" id="PS50268">
    <property type="entry name" value="CADHERIN_2"/>
    <property type="match status" value="34"/>
</dbReference>
<keyword evidence="10 13" id="KW-1015">Disulfide bond</keyword>
<feature type="region of interest" description="Disordered" evidence="14">
    <location>
        <begin position="4948"/>
        <end position="4999"/>
    </location>
</feature>
<feature type="domain" description="Cadherin" evidence="18">
    <location>
        <begin position="2974"/>
        <end position="3075"/>
    </location>
</feature>
<sequence>MKGPKKKGKSVQRRHVLSFQVQLSNIRGLHSNLNAVHHHLETDMPHLLFLTETQIRCPPDAAYLNYPGYSLEHHFLQRAGVCVYVRNDICCQRLRHLEDPSLSTLWLLVDTGMDKIVYACVYRSHSGDQETTRLFDHLSEAADMALHRHPDAQFVALGDFNACHQDWLFPYQRTDHAGREARNFAVAMGLSQLVKQATRVPDVVGHTANCLDLLLTTDPDRCIVTVSSPIGTSDHCLVKSVSTFSPPDCDSRGERRMWRYKSADWDEMRHFFASYPWQQVCFSSEDPSSCADAISDVMRQAMEYYIPYSDVPVGGSAHPWFNADYAEAEKRKHSAFLAWADARDRKAPDLSSKKRAFNHAAKSYKKALRRARFDRITHIGKKLSAQPFGSRAFWSLAKSVEANFCRPTLPPLVKPDGTLAHTAREKAGLFASLFAHNSRLDTSSATPPSLPHCDSSMSEVRIRNKEVLRALCRLDVNKASGPDGVPAIVLKAFCQRGVCAMRGVRAWLALAAVWGLLWQVSGGPGPPAPPAPPELRFTAALYNLSIPENSPPRTYALPPPAAEPLGVRLPAPDARVRFRIRHGDKDKFFKAEERTVGDFCFLSIRTRAGHADVLNRERRDSYRLDVRATAQLPGGRQLEADAVLAVSVADENDLSPLFYPTDYEAVVPEDAPLHSSIARVTAEDADLGLNGEIYYSLAEATDRFAVHPTTGVITITRPLLAAESTHHKITVLARDRASLLARGEDAPAARASVAVRVKRVNLHAPELHVRRMPEIVENSTAEIYAIVEVRDEDVGEHGRIASLEIVDGDPDGHFRVRASAQAGEFDVLVHALLDRERAPAGYNLTLRAVDAGTPPRASYLTLPVTLVDANDNAPVFSRELYEASVPETVPPNTPVIRLKVSDRDEGRNARVYIEVVGGNEGEEFYVNPDTGVLYTAVPLDAEDKAFYTLTVSAIDQGNAGTRKQSSAKVKITILDSNDNDPIFEREVTEVIVQENGPSGAVVARVIARDADSGDNAYISYSIANLQPVPFDVDHFSGAVRTTRLLDYESMRREYTLRIRASDWGVPYRRQAEMRLVVRLEDVNDNRPQFERVDCVGYLPRRLAIGSEIVTLSAIDFDAGDVVSYRIIGGNEDNCFALDAGTGVMSLSCDLSDVRADSRLLNVTATDGTHFADASSLTLHLVSSGGGAEAGALECRDTGVARRLTELLAAAERSNAPQDLSDEFSLAPSRYGENLHAPEFLDFPVEVKVNESVALGTSLVKLRARDRDLGYNGLLVYGISGGDADSAFRIDPDTGELQVIGYLDRERESEYYLNITVYDLGTPQHSISRLLPVTVLDVNDNAPRFEKTLASFRVTENALNGTAIFRANATDRDAGEFARVTYSVSGAGAGEFCVERDSGVLAVCAPLDRERRALYELTLRATDGGGLHAEALVRVAVDDVNDNAPKFALATYGARVREDVPVGTLVAVLEAFDPDLGAGGRVTYALPDQPADDVVFTVDATSGTLRTAKLLDFEERQVYGVTVRATDGGQPALWSEATVIVEVVDVDENMHAPQFGDHAVLLGAVPEDAERGRVVLTAAARDADAPGRDSRLAYYIIAGSGMAHFSVDDAGVIRTLTPLDRESTPHYWLTLCAQDHGLVPRHSCVQVFVDVSDVNDMAPWPERAAYAAAVPEHCGAGTRVAAVRAVDADASPAPANISYSIVAGNPDGLFSIDEHTGEIVTTGRALDREAAASHALEVQASDGELASTARVAVRLTDINDHAPAFAQRFYDIRVPAPLAPPAPHALPQGDAADDGAPPAADESSTEWEADDDEEGSGARAPWDLYDDPAPLGLYVATVVAFDPDAGANGSVRYWARARGAARGLLRVHAASGRVYMAPRLALLPGDAYDVTLRACDGAARPRCSVARAHVRGVARGGGGPPVLAAPAALQVAELDAPGFLLAVLQATDPDGDALYYTITDGDPRQEFYIGREDGSLVLARRLLWERQSQYSLNISVTDGLHVVYAPVNITVINDANEGGVSFSQEEYVVETSEATRVGEALVALRASAGGGAGEGGAGGGRLLYGVHAARAPASARLFRLHELSGVLELAHPLDRESAAVHELTVWARDQAPRASRAYARVTVLVHDADEHAPAWGRRLAEARLPRGAPPGALVAALRAADPDAGDAARVVYSLAGGDAGGVFTVDAALGDVRLARALPAAGPRDYTLHVRAANPPPGARAASLPLHVLVVEPDDAPPRFAAADVAVEVFENEPAGTALAALEVRSASAAWFSLEGGEGLFRLNPAAGLLATAAPLDYETQNFYNLTVTAINMGGGSATCAVAVHVLDRNEFAPALRQRDYRGRVSEAAPAGALVSDAAPAAAGAPLVLLTDDADSPANRQRAYEILQPAAAALFRVDPTTGALHLLAPLDYERAASHDFSVRVIDMGTPRLPSGSVARVVVEVTDVNDCPPTFTQAVYQATVLLPTSVGVTVTTLAASDPDLPAGAAIKYDIIEGDAGGAFSLSARGALAVARAAGLLPAYRLRVRASDGLYSSTARVEVTVREADNSGLAFQKSDYYGSVVENSTKPTTIAVLNVLGAALNEHIEFRILNPTEGFEVGVTSGAVRSTGLALDREARDAYELLLEARSAAAPEPRVARARLHVAVSDVNDNCPVFVERPYAAAVLAGAAPGSPVLTVRARDADANDNGEVRYEMKRGHGELFRVDRRSGQISLKQTVDAHNQLYSLVIAAFDGGVPACGAEAEVTVRVWGGGAAPAWARAHYVLSAREDAAPGDALGAPLAAESPLGRQLIYTLLDDANGLLEVHFDTAPDRGNSPCVLVARAALDYETARAHELVLRATDGVTGAFADAAVTLHVLDVNDCAPEFPHDVFRAAVSEAAARGDLVLALRATDNDTGENGEVTYSLSEMESAAEGAFSIDPKSGEVRVAAALDRETRAHYHLLVTATDHGRPPLLTTAHLFVTVDDVNDSPPRMERGVVPALVSGEAARGTALARVAAWDPDARDATRLRYALEGAAQRAFAVHARTGVLTLANARAWQPAAAPRSLNVSVSDGAHAAFARVKLSLAPANRAPPHFPHLVHEARALENQPPPLLLTTVKAYDEDAGEYGTVTYSIPSARLRETFAIDATSGALTTRVPLDREQRAEWEVPVTASDGGGLLRHTTVRVRVADVNDNAPVFPLREYRAAVRADRAPRLPFLTLTALDADAGENARLTYSVYEGDVRSDASGLFTVEPSSGALSFARDAAPFASRSVQVWVRARDGGGLAGEAPVSVFVLGAGDVAPRVLAPPADLFLREDAAPGTLIAELRAAAADAAPAHFRLAPALWPRDLFAVDDAGRLVLAGQLDRETAAEHVIGVVAEGAGSPAPAVLLLTRLHVLDVNEHAPSFHSAPYVLHVAENTPPHSSLVQLMADDPDSGTNGEVRYSFATDNEGDGAAAGLFAVDPYTGWVSTLAPLDRERRAEHKLALLAADGGATRRTARGTLVLRLVDYNDCPPAFRLARYSAAVREDAAAGTVAARLDVLDADATGAPLTFFVADGDPRARFQLRASGELYVARELDRETEPRYELRVAATDGKFTAHTDVHITVLDVNDNPPYCLRHRYYARLPEDAANGTRVMTLETGDADEPSDAHLRYYLTGDMAHHFSIHKETGEVTVAARLDREQRAQYRLRAHAQDRERPDWECSSELQVALDDVNDNAPRFSATTYSVTLPEDADLGTLVAKVHATDADLGENRLVRYSFVEEPSGVFALAADSGIITLRAPLDRETQAEHRVLVRARDAGRPARSATATLRLTVADVNDNPPEFEFHQYRASVPELDAPGTEVLRVRATSRDAGVNADVYYSLVGGDDRDDFAVERASGVVTVARPLDYERRKEYLLTVQAVDGGTPPLSDLATLNISVSDGNDNAPQFSQASYGARVREDAAVGAAVLQLLADDADAGANGRVTYSIARGDREQRFAIDADTGYLSVAAPLDRETAPAYVLEVRARDHGLPALEATALVNIEVVDANDNPPLFAQSNYSAVVQEDRPLGHTILKFVVEDADAPPNAAPYTFDFQSGNEMGAFRLEQDGYLRSATRFNHRIKDRYVLQVRVFDNGTPPLFSDAWVYIRVIEESQYPPVVTPLEVIVNSYLDEFPGGIIGRVFASDRDAYDTLAYAIAPIDGAPYPPTDLFEIDAADGTLKAAPRLDVGDYRLNVTVGDGKFLGFAIVKVTVTLISDEMLAQAIVVRFREVTDRDFILSHRKGFVRAIGEATDCEPSDVVIISVQPSGDADDDVPRARRQVAADLDVAFAVRAAAGFLPADALRRRLHAHLERLEERARLVVEELLRAACGGCVHGACAERVALRAAAARAVACEVFALVAPPHRLRARCACAPGYGGERCDRAPDCADCRAPPVAALAGDGYLLYRLERGVLEGARLLDDELALSLRFRTRAERGTLLAAAGRVDYATLEVAEGYLQFRMELGAGPAAVRAAVPVADGLWHEARLERRGASMRLTVDRRSALAQTPAPAAVLDVRADRLLLGAELVRHAHAFAAEQVTYGFHGCISDVKLGGALLPLEEGGTSADGRAQLVRRVRVRVGAACPALPPPTPCASYPCLNGGTCRDVADLLEDGASEGYACACHARFSGARCELDADPCAAAPCLHGGSCAPDGPGYRCACAAGLAGERCERGRWCAAGVCAHGGACEEGEWGPSCRCRGYYGPRCQYDVDECAGEPCLNGATCVNEPGSFRCLCPPDKTGMNCGNPLYSDAVVSGGVGSGPARALQSAWRWALAARWPLVAAGAALALLLLAAALPLLLRRRRRAAAPPAAPDKLAPRHKLSNLEAVRRERPASCAEPPPLNNVDTLRSYGSAGDELEGIPPDYRRNLNIDVADRKPWSEQMHLHTFVDNKIYNDLKGCKSRIRARSPGMVRRGVVAGGGALEPHLLGGYHWDCSDWCGGAGALPGISEVAGSERPDSSSPAEPNSPAASPAPRRRVRTRPRPDDAPRPDASDASDCLLHDDVTRAASDEGPLRARTLREPDAASLITMLEERNSLLGGDDDGSGSELSAHLCEIEESDAEPEPAGARHTDV</sequence>
<feature type="domain" description="Cadherin" evidence="18">
    <location>
        <begin position="1922"/>
        <end position="2021"/>
    </location>
</feature>
<dbReference type="CDD" id="cd00110">
    <property type="entry name" value="LamG"/>
    <property type="match status" value="1"/>
</dbReference>
<feature type="domain" description="Cadherin" evidence="18">
    <location>
        <begin position="877"/>
        <end position="983"/>
    </location>
</feature>
<feature type="domain" description="Cadherin" evidence="18">
    <location>
        <begin position="1240"/>
        <end position="1344"/>
    </location>
</feature>
<dbReference type="GO" id="GO:0003824">
    <property type="term" value="F:catalytic activity"/>
    <property type="evidence" value="ECO:0007669"/>
    <property type="project" value="InterPro"/>
</dbReference>
<dbReference type="FunFam" id="2.60.40.60:FF:000024">
    <property type="entry name" value="FAT atypical cadherin 3"/>
    <property type="match status" value="2"/>
</dbReference>
<dbReference type="SMART" id="SM00282">
    <property type="entry name" value="LamG"/>
    <property type="match status" value="1"/>
</dbReference>
<dbReference type="InterPro" id="IPR001881">
    <property type="entry name" value="EGF-like_Ca-bd_dom"/>
</dbReference>
<dbReference type="InterPro" id="IPR036691">
    <property type="entry name" value="Endo/exonu/phosph_ase_sf"/>
</dbReference>
<keyword evidence="4" id="KW-0732">Signal</keyword>
<feature type="domain" description="Cadherin" evidence="18">
    <location>
        <begin position="2656"/>
        <end position="2757"/>
    </location>
</feature>
<dbReference type="FunFam" id="2.60.40.60:FF:000026">
    <property type="entry name" value="FAT atypical cadherin 1"/>
    <property type="match status" value="1"/>
</dbReference>
<keyword evidence="7" id="KW-0130">Cell adhesion</keyword>
<dbReference type="PROSITE" id="PS50025">
    <property type="entry name" value="LAM_G_DOMAIN"/>
    <property type="match status" value="1"/>
</dbReference>
<dbReference type="PRINTS" id="PR00205">
    <property type="entry name" value="CADHERIN"/>
</dbReference>
<feature type="domain" description="Cadherin" evidence="18">
    <location>
        <begin position="1826"/>
        <end position="1922"/>
    </location>
</feature>
<feature type="disulfide bond" evidence="13">
    <location>
        <begin position="4660"/>
        <end position="4669"/>
    </location>
</feature>
<dbReference type="FunFam" id="2.60.40.60:FF:000066">
    <property type="entry name" value="FAT atypical cadherin 1"/>
    <property type="match status" value="1"/>
</dbReference>
<feature type="domain" description="EGF-like" evidence="17">
    <location>
        <begin position="4671"/>
        <end position="4706"/>
    </location>
</feature>
<evidence type="ECO:0000259" key="18">
    <source>
        <dbReference type="PROSITE" id="PS50268"/>
    </source>
</evidence>
<keyword evidence="6 12" id="KW-0106">Calcium</keyword>
<feature type="domain" description="Cadherin" evidence="18">
    <location>
        <begin position="3702"/>
        <end position="3805"/>
    </location>
</feature>
<feature type="domain" description="Cadherin" evidence="18">
    <location>
        <begin position="3179"/>
        <end position="3285"/>
    </location>
</feature>
<dbReference type="FunFam" id="2.10.25.10:FF:000006">
    <property type="entry name" value="Versican core protein-like isoform 1"/>
    <property type="match status" value="1"/>
</dbReference>
<dbReference type="Proteomes" id="UP001231518">
    <property type="component" value="Chromosome 7"/>
</dbReference>
<evidence type="ECO:0000256" key="9">
    <source>
        <dbReference type="ARBA" id="ARBA00023136"/>
    </source>
</evidence>
<evidence type="ECO:0000256" key="3">
    <source>
        <dbReference type="ARBA" id="ARBA00022692"/>
    </source>
</evidence>
<dbReference type="InterPro" id="IPR001791">
    <property type="entry name" value="Laminin_G"/>
</dbReference>
<feature type="domain" description="Cadherin" evidence="18">
    <location>
        <begin position="4135"/>
        <end position="4224"/>
    </location>
</feature>
<keyword evidence="11" id="KW-0325">Glycoprotein</keyword>
<feature type="domain" description="Cadherin" evidence="18">
    <location>
        <begin position="2022"/>
        <end position="2134"/>
    </location>
</feature>
<dbReference type="Gene3D" id="2.60.120.200">
    <property type="match status" value="1"/>
</dbReference>
<evidence type="ECO:0000256" key="14">
    <source>
        <dbReference type="SAM" id="MobiDB-lite"/>
    </source>
</evidence>
<dbReference type="GO" id="GO:0030855">
    <property type="term" value="P:epithelial cell differentiation"/>
    <property type="evidence" value="ECO:0007669"/>
    <property type="project" value="UniProtKB-ARBA"/>
</dbReference>
<feature type="domain" description="Cadherin" evidence="18">
    <location>
        <begin position="2758"/>
        <end position="2866"/>
    </location>
</feature>
<dbReference type="CDD" id="cd00054">
    <property type="entry name" value="EGF_CA"/>
    <property type="match status" value="3"/>
</dbReference>
<accession>A0AAD7YQW7</accession>
<evidence type="ECO:0000259" key="17">
    <source>
        <dbReference type="PROSITE" id="PS50026"/>
    </source>
</evidence>
<feature type="domain" description="Cadherin" evidence="18">
    <location>
        <begin position="764"/>
        <end position="876"/>
    </location>
</feature>
<dbReference type="GO" id="GO:0007424">
    <property type="term" value="P:open tracheal system development"/>
    <property type="evidence" value="ECO:0007669"/>
    <property type="project" value="UniProtKB-ARBA"/>
</dbReference>
<feature type="domain" description="Cadherin" evidence="18">
    <location>
        <begin position="2553"/>
        <end position="2655"/>
    </location>
</feature>
<name>A0AAD7YQW7_MYTSE</name>
<dbReference type="SMART" id="SM00179">
    <property type="entry name" value="EGF_CA"/>
    <property type="match status" value="3"/>
</dbReference>
<evidence type="ECO:0000256" key="8">
    <source>
        <dbReference type="ARBA" id="ARBA00022989"/>
    </source>
</evidence>
<feature type="domain" description="Cadherin" evidence="18">
    <location>
        <begin position="4016"/>
        <end position="4120"/>
    </location>
</feature>
<dbReference type="PROSITE" id="PS50026">
    <property type="entry name" value="EGF_3"/>
    <property type="match status" value="4"/>
</dbReference>
<dbReference type="InterPro" id="IPR000152">
    <property type="entry name" value="EGF-type_Asp/Asn_hydroxyl_site"/>
</dbReference>
<dbReference type="FunFam" id="2.60.40.60:FF:000021">
    <property type="entry name" value="FAT atypical cadherin 1"/>
    <property type="match status" value="1"/>
</dbReference>
<dbReference type="Pfam" id="PF00008">
    <property type="entry name" value="EGF"/>
    <property type="match status" value="3"/>
</dbReference>
<feature type="domain" description="Cadherin" evidence="18">
    <location>
        <begin position="1661"/>
        <end position="1764"/>
    </location>
</feature>
<dbReference type="GO" id="GO:0016342">
    <property type="term" value="C:catenin complex"/>
    <property type="evidence" value="ECO:0007669"/>
    <property type="project" value="TreeGrafter"/>
</dbReference>
<gene>
    <name evidence="19" type="ORF">PYW07_015670</name>
</gene>
<feature type="domain" description="Cadherin" evidence="18">
    <location>
        <begin position="984"/>
        <end position="1089"/>
    </location>
</feature>
<dbReference type="SMART" id="SM00112">
    <property type="entry name" value="CA"/>
    <property type="match status" value="34"/>
</dbReference>
<dbReference type="FunFam" id="2.60.40.60:FF:000053">
    <property type="entry name" value="FAT atypical cadherin 3"/>
    <property type="match status" value="1"/>
</dbReference>
<evidence type="ECO:0000256" key="10">
    <source>
        <dbReference type="ARBA" id="ARBA00023157"/>
    </source>
</evidence>
<dbReference type="Pfam" id="PF02210">
    <property type="entry name" value="Laminin_G_2"/>
    <property type="match status" value="1"/>
</dbReference>
<dbReference type="Gene3D" id="3.60.10.10">
    <property type="entry name" value="Endonuclease/exonuclease/phosphatase"/>
    <property type="match status" value="1"/>
</dbReference>
<dbReference type="GO" id="GO:0007163">
    <property type="term" value="P:establishment or maintenance of cell polarity"/>
    <property type="evidence" value="ECO:0007669"/>
    <property type="project" value="UniProtKB-ARBA"/>
</dbReference>
<dbReference type="InterPro" id="IPR000742">
    <property type="entry name" value="EGF"/>
</dbReference>
<dbReference type="Gene3D" id="2.10.25.10">
    <property type="entry name" value="Laminin"/>
    <property type="match status" value="3"/>
</dbReference>
<dbReference type="GO" id="GO:0007156">
    <property type="term" value="P:homophilic cell adhesion via plasma membrane adhesion molecules"/>
    <property type="evidence" value="ECO:0007669"/>
    <property type="project" value="InterPro"/>
</dbReference>
<evidence type="ECO:0000256" key="4">
    <source>
        <dbReference type="ARBA" id="ARBA00022729"/>
    </source>
</evidence>
<dbReference type="PROSITE" id="PS01187">
    <property type="entry name" value="EGF_CA"/>
    <property type="match status" value="1"/>
</dbReference>
<feature type="domain" description="Cadherin" evidence="18">
    <location>
        <begin position="3076"/>
        <end position="3178"/>
    </location>
</feature>
<feature type="domain" description="Cadherin" evidence="18">
    <location>
        <begin position="538"/>
        <end position="658"/>
    </location>
</feature>
<feature type="domain" description="Cadherin" evidence="18">
    <location>
        <begin position="2240"/>
        <end position="2335"/>
    </location>
</feature>
<evidence type="ECO:0000256" key="15">
    <source>
        <dbReference type="SAM" id="Phobius"/>
    </source>
</evidence>
<dbReference type="PANTHER" id="PTHR24027">
    <property type="entry name" value="CADHERIN-23"/>
    <property type="match status" value="1"/>
</dbReference>
<feature type="domain" description="Cadherin" evidence="18">
    <location>
        <begin position="1556"/>
        <end position="1660"/>
    </location>
</feature>
<feature type="compositionally biased region" description="Acidic residues" evidence="14">
    <location>
        <begin position="1802"/>
        <end position="1814"/>
    </location>
</feature>
<evidence type="ECO:0000256" key="2">
    <source>
        <dbReference type="ARBA" id="ARBA00022536"/>
    </source>
</evidence>
<organism evidence="19 20">
    <name type="scientific">Mythimna separata</name>
    <name type="common">Oriental armyworm</name>
    <name type="synonym">Pseudaletia separata</name>
    <dbReference type="NCBI Taxonomy" id="271217"/>
    <lineage>
        <taxon>Eukaryota</taxon>
        <taxon>Metazoa</taxon>
        <taxon>Ecdysozoa</taxon>
        <taxon>Arthropoda</taxon>
        <taxon>Hexapoda</taxon>
        <taxon>Insecta</taxon>
        <taxon>Pterygota</taxon>
        <taxon>Neoptera</taxon>
        <taxon>Endopterygota</taxon>
        <taxon>Lepidoptera</taxon>
        <taxon>Glossata</taxon>
        <taxon>Ditrysia</taxon>
        <taxon>Noctuoidea</taxon>
        <taxon>Noctuidae</taxon>
        <taxon>Noctuinae</taxon>
        <taxon>Hadenini</taxon>
        <taxon>Mythimna</taxon>
    </lineage>
</organism>
<dbReference type="EMBL" id="JARGEI010000010">
    <property type="protein sequence ID" value="KAJ8724712.1"/>
    <property type="molecule type" value="Genomic_DNA"/>
</dbReference>
<feature type="domain" description="Cadherin" evidence="18">
    <location>
        <begin position="2336"/>
        <end position="2453"/>
    </location>
</feature>
<feature type="compositionally biased region" description="Basic and acidic residues" evidence="14">
    <location>
        <begin position="4981"/>
        <end position="4991"/>
    </location>
</feature>
<dbReference type="InterPro" id="IPR002126">
    <property type="entry name" value="Cadherin-like_dom"/>
</dbReference>
<evidence type="ECO:0000256" key="1">
    <source>
        <dbReference type="ARBA" id="ARBA00004251"/>
    </source>
</evidence>
<dbReference type="Pfam" id="PF03372">
    <property type="entry name" value="Exo_endo_phos"/>
    <property type="match status" value="1"/>
</dbReference>
<protein>
    <submittedName>
        <fullName evidence="19">Uncharacterized protein</fullName>
    </submittedName>
</protein>
<dbReference type="GO" id="GO:0048589">
    <property type="term" value="P:developmental growth"/>
    <property type="evidence" value="ECO:0007669"/>
    <property type="project" value="UniProtKB-ARBA"/>
</dbReference>
<dbReference type="InterPro" id="IPR018097">
    <property type="entry name" value="EGF_Ca-bd_CS"/>
</dbReference>
<feature type="domain" description="Laminin G" evidence="16">
    <location>
        <begin position="4393"/>
        <end position="4583"/>
    </location>
</feature>
<dbReference type="PANTHER" id="PTHR24027:SF438">
    <property type="entry name" value="CADHERIN 23"/>
    <property type="match status" value="1"/>
</dbReference>
<feature type="transmembrane region" description="Helical" evidence="15">
    <location>
        <begin position="4777"/>
        <end position="4799"/>
    </location>
</feature>
<dbReference type="GO" id="GO:0008104">
    <property type="term" value="P:intracellular protein localization"/>
    <property type="evidence" value="ECO:0007669"/>
    <property type="project" value="UniProtKB-ARBA"/>
</dbReference>
<comment type="caution">
    <text evidence="13">Lacks conserved residue(s) required for the propagation of feature annotation.</text>
</comment>
<dbReference type="FunFam" id="2.60.40.60:FF:000084">
    <property type="entry name" value="FAT atypical cadherin 3"/>
    <property type="match status" value="1"/>
</dbReference>
<keyword evidence="8 15" id="KW-1133">Transmembrane helix</keyword>
<dbReference type="Gene3D" id="2.60.40.60">
    <property type="entry name" value="Cadherins"/>
    <property type="match status" value="33"/>
</dbReference>
<dbReference type="InterPro" id="IPR005135">
    <property type="entry name" value="Endo/exonuclease/phosphatase"/>
</dbReference>
<dbReference type="FunFam" id="2.60.40.60:FF:000064">
    <property type="entry name" value="FAT atypical cadherin 1"/>
    <property type="match status" value="1"/>
</dbReference>
<feature type="domain" description="Cadherin" evidence="18">
    <location>
        <begin position="659"/>
        <end position="767"/>
    </location>
</feature>
<dbReference type="SUPFAM" id="SSF49899">
    <property type="entry name" value="Concanavalin A-like lectins/glucanases"/>
    <property type="match status" value="1"/>
</dbReference>
<feature type="disulfide bond" evidence="13">
    <location>
        <begin position="4734"/>
        <end position="4743"/>
    </location>
</feature>
<dbReference type="InterPro" id="IPR020894">
    <property type="entry name" value="Cadherin_CS"/>
</dbReference>
<feature type="compositionally biased region" description="Low complexity" evidence="14">
    <location>
        <begin position="1784"/>
        <end position="1800"/>
    </location>
</feature>
<dbReference type="GO" id="GO:0016477">
    <property type="term" value="P:cell migration"/>
    <property type="evidence" value="ECO:0007669"/>
    <property type="project" value="TreeGrafter"/>
</dbReference>
<dbReference type="GO" id="GO:0005509">
    <property type="term" value="F:calcium ion binding"/>
    <property type="evidence" value="ECO:0007669"/>
    <property type="project" value="UniProtKB-UniRule"/>
</dbReference>
<evidence type="ECO:0000313" key="19">
    <source>
        <dbReference type="EMBL" id="KAJ8724712.1"/>
    </source>
</evidence>
<evidence type="ECO:0000256" key="11">
    <source>
        <dbReference type="ARBA" id="ARBA00023180"/>
    </source>
</evidence>
<dbReference type="GO" id="GO:0048513">
    <property type="term" value="P:animal organ development"/>
    <property type="evidence" value="ECO:0007669"/>
    <property type="project" value="UniProtKB-ARBA"/>
</dbReference>
<proteinExistence type="predicted"/>
<feature type="domain" description="Cadherin" evidence="18">
    <location>
        <begin position="1105"/>
        <end position="1192"/>
    </location>
</feature>
<dbReference type="GO" id="GO:0045296">
    <property type="term" value="F:cadherin binding"/>
    <property type="evidence" value="ECO:0007669"/>
    <property type="project" value="TreeGrafter"/>
</dbReference>
<dbReference type="PROSITE" id="PS00232">
    <property type="entry name" value="CADHERIN_1"/>
    <property type="match status" value="12"/>
</dbReference>
<dbReference type="CDD" id="cd11304">
    <property type="entry name" value="Cadherin_repeat"/>
    <property type="match status" value="33"/>
</dbReference>
<dbReference type="Pfam" id="PF00028">
    <property type="entry name" value="Cadherin"/>
    <property type="match status" value="23"/>
</dbReference>
<feature type="domain" description="Cadherin" evidence="18">
    <location>
        <begin position="1345"/>
        <end position="1446"/>
    </location>
</feature>
<keyword evidence="2 13" id="KW-0245">EGF-like domain</keyword>
<feature type="domain" description="Cadherin" evidence="18">
    <location>
        <begin position="3598"/>
        <end position="3701"/>
    </location>
</feature>
<feature type="region of interest" description="Disordered" evidence="14">
    <location>
        <begin position="5034"/>
        <end position="5072"/>
    </location>
</feature>
<evidence type="ECO:0000259" key="16">
    <source>
        <dbReference type="PROSITE" id="PS50025"/>
    </source>
</evidence>
<dbReference type="SUPFAM" id="SSF56219">
    <property type="entry name" value="DNase I-like"/>
    <property type="match status" value="1"/>
</dbReference>
<feature type="compositionally biased region" description="Low complexity" evidence="14">
    <location>
        <begin position="4958"/>
        <end position="4972"/>
    </location>
</feature>
<dbReference type="GO" id="GO:0008013">
    <property type="term" value="F:beta-catenin binding"/>
    <property type="evidence" value="ECO:0007669"/>
    <property type="project" value="TreeGrafter"/>
</dbReference>
<feature type="domain" description="Cadherin" evidence="18">
    <location>
        <begin position="3806"/>
        <end position="3910"/>
    </location>
</feature>
<dbReference type="FunFam" id="2.60.40.60:FF:000015">
    <property type="entry name" value="FAT atypical cadherin 1"/>
    <property type="match status" value="3"/>
</dbReference>